<name>A0ABQ6C0A6_9NEIS</name>
<gene>
    <name evidence="2" type="ORF">GCM10007860_30960</name>
</gene>
<evidence type="ECO:0000256" key="1">
    <source>
        <dbReference type="SAM" id="Phobius"/>
    </source>
</evidence>
<sequence>MASRAVAAIVGGYALAYAFAACAGRWLPLARSEAVLTATLLSFLVYGGAALWVFCVRRAWHAWVGLVLGTALLGGLAALGAVR</sequence>
<feature type="transmembrane region" description="Helical" evidence="1">
    <location>
        <begin position="36"/>
        <end position="55"/>
    </location>
</feature>
<dbReference type="Proteomes" id="UP001156836">
    <property type="component" value="Unassembled WGS sequence"/>
</dbReference>
<feature type="transmembrane region" description="Helical" evidence="1">
    <location>
        <begin position="62"/>
        <end position="82"/>
    </location>
</feature>
<reference evidence="3" key="1">
    <citation type="journal article" date="2019" name="Int. J. Syst. Evol. Microbiol.">
        <title>The Global Catalogue of Microorganisms (GCM) 10K type strain sequencing project: providing services to taxonomists for standard genome sequencing and annotation.</title>
        <authorList>
            <consortium name="The Broad Institute Genomics Platform"/>
            <consortium name="The Broad Institute Genome Sequencing Center for Infectious Disease"/>
            <person name="Wu L."/>
            <person name="Ma J."/>
        </authorList>
    </citation>
    <scope>NUCLEOTIDE SEQUENCE [LARGE SCALE GENOMIC DNA]</scope>
    <source>
        <strain evidence="3">NBRC 104970</strain>
    </source>
</reference>
<proteinExistence type="predicted"/>
<keyword evidence="3" id="KW-1185">Reference proteome</keyword>
<evidence type="ECO:0000313" key="3">
    <source>
        <dbReference type="Proteomes" id="UP001156836"/>
    </source>
</evidence>
<dbReference type="Pfam" id="PF12365">
    <property type="entry name" value="DUF3649"/>
    <property type="match status" value="1"/>
</dbReference>
<accession>A0ABQ6C0A6</accession>
<dbReference type="EMBL" id="BSOZ01000077">
    <property type="protein sequence ID" value="GLS05932.1"/>
    <property type="molecule type" value="Genomic_DNA"/>
</dbReference>
<dbReference type="InterPro" id="IPR022109">
    <property type="entry name" value="DUF3649"/>
</dbReference>
<keyword evidence="1" id="KW-0812">Transmembrane</keyword>
<evidence type="ECO:0008006" key="4">
    <source>
        <dbReference type="Google" id="ProtNLM"/>
    </source>
</evidence>
<dbReference type="PROSITE" id="PS51257">
    <property type="entry name" value="PROKAR_LIPOPROTEIN"/>
    <property type="match status" value="1"/>
</dbReference>
<protein>
    <recommendedName>
        <fullName evidence="4">Iron uptake protein</fullName>
    </recommendedName>
</protein>
<organism evidence="2 3">
    <name type="scientific">Chitiniphilus shinanonensis</name>
    <dbReference type="NCBI Taxonomy" id="553088"/>
    <lineage>
        <taxon>Bacteria</taxon>
        <taxon>Pseudomonadati</taxon>
        <taxon>Pseudomonadota</taxon>
        <taxon>Betaproteobacteria</taxon>
        <taxon>Neisseriales</taxon>
        <taxon>Chitinibacteraceae</taxon>
        <taxon>Chitiniphilus</taxon>
    </lineage>
</organism>
<comment type="caution">
    <text evidence="2">The sequence shown here is derived from an EMBL/GenBank/DDBJ whole genome shotgun (WGS) entry which is preliminary data.</text>
</comment>
<keyword evidence="1" id="KW-0472">Membrane</keyword>
<evidence type="ECO:0000313" key="2">
    <source>
        <dbReference type="EMBL" id="GLS05932.1"/>
    </source>
</evidence>
<keyword evidence="1" id="KW-1133">Transmembrane helix</keyword>